<accession>A0A371GND9</accession>
<gene>
    <name evidence="7" type="primary">MTP9</name>
    <name evidence="7" type="ORF">CR513_25836</name>
</gene>
<evidence type="ECO:0000256" key="6">
    <source>
        <dbReference type="SAM" id="Phobius"/>
    </source>
</evidence>
<proteinExistence type="predicted"/>
<evidence type="ECO:0000313" key="7">
    <source>
        <dbReference type="EMBL" id="RDX92085.1"/>
    </source>
</evidence>
<evidence type="ECO:0000256" key="4">
    <source>
        <dbReference type="ARBA" id="ARBA00023136"/>
    </source>
</evidence>
<reference evidence="7" key="1">
    <citation type="submission" date="2018-05" db="EMBL/GenBank/DDBJ databases">
        <title>Draft genome of Mucuna pruriens seed.</title>
        <authorList>
            <person name="Nnadi N.E."/>
            <person name="Vos R."/>
            <person name="Hasami M.H."/>
            <person name="Devisetty U.K."/>
            <person name="Aguiy J.C."/>
        </authorList>
    </citation>
    <scope>NUCLEOTIDE SEQUENCE [LARGE SCALE GENOMIC DNA]</scope>
    <source>
        <strain evidence="7">JCA_2017</strain>
    </source>
</reference>
<dbReference type="EMBL" id="QJKJ01004954">
    <property type="protein sequence ID" value="RDX92085.1"/>
    <property type="molecule type" value="Genomic_DNA"/>
</dbReference>
<feature type="region of interest" description="Disordered" evidence="5">
    <location>
        <begin position="1"/>
        <end position="27"/>
    </location>
</feature>
<keyword evidence="4 6" id="KW-0472">Membrane</keyword>
<organism evidence="7 8">
    <name type="scientific">Mucuna pruriens</name>
    <name type="common">Velvet bean</name>
    <name type="synonym">Dolichos pruriens</name>
    <dbReference type="NCBI Taxonomy" id="157652"/>
    <lineage>
        <taxon>Eukaryota</taxon>
        <taxon>Viridiplantae</taxon>
        <taxon>Streptophyta</taxon>
        <taxon>Embryophyta</taxon>
        <taxon>Tracheophyta</taxon>
        <taxon>Spermatophyta</taxon>
        <taxon>Magnoliopsida</taxon>
        <taxon>eudicotyledons</taxon>
        <taxon>Gunneridae</taxon>
        <taxon>Pentapetalae</taxon>
        <taxon>rosids</taxon>
        <taxon>fabids</taxon>
        <taxon>Fabales</taxon>
        <taxon>Fabaceae</taxon>
        <taxon>Papilionoideae</taxon>
        <taxon>50 kb inversion clade</taxon>
        <taxon>NPAAA clade</taxon>
        <taxon>indigoferoid/millettioid clade</taxon>
        <taxon>Phaseoleae</taxon>
        <taxon>Mucuna</taxon>
    </lineage>
</organism>
<evidence type="ECO:0000256" key="5">
    <source>
        <dbReference type="SAM" id="MobiDB-lite"/>
    </source>
</evidence>
<comment type="subcellular location">
    <subcellularLocation>
        <location evidence="1">Membrane</location>
        <topology evidence="1">Multi-pass membrane protein</topology>
    </subcellularLocation>
</comment>
<feature type="compositionally biased region" description="Basic residues" evidence="5">
    <location>
        <begin position="15"/>
        <end position="27"/>
    </location>
</feature>
<dbReference type="InterPro" id="IPR027469">
    <property type="entry name" value="Cation_efflux_TMD_sf"/>
</dbReference>
<dbReference type="GO" id="GO:0016020">
    <property type="term" value="C:membrane"/>
    <property type="evidence" value="ECO:0007669"/>
    <property type="project" value="UniProtKB-SubCell"/>
</dbReference>
<keyword evidence="3 6" id="KW-1133">Transmembrane helix</keyword>
<dbReference type="Gene3D" id="1.20.1510.10">
    <property type="entry name" value="Cation efflux protein transmembrane domain"/>
    <property type="match status" value="1"/>
</dbReference>
<dbReference type="STRING" id="157652.A0A371GND9"/>
<dbReference type="SUPFAM" id="SSF161111">
    <property type="entry name" value="Cation efflux protein transmembrane domain-like"/>
    <property type="match status" value="1"/>
</dbReference>
<sequence length="168" mass="19626">MATDGERRGWSPKFSSKKTKRDQRSHHRHFYGERQETFMVYKASLEREYEFERRKELDKSRLLLQLMDYPLTSTGCLSEKEGEIFRYPGMSPAGSFSNKTLATYLLLLLGRSLFLWSTVKDLKMKLLEHMYKITFFDVITNFVGLAAAVLAIKFYWWIDPTGAIVVSS</sequence>
<evidence type="ECO:0000256" key="1">
    <source>
        <dbReference type="ARBA" id="ARBA00004141"/>
    </source>
</evidence>
<dbReference type="OrthoDB" id="78296at2759"/>
<feature type="transmembrane region" description="Helical" evidence="6">
    <location>
        <begin position="139"/>
        <end position="158"/>
    </location>
</feature>
<evidence type="ECO:0000256" key="3">
    <source>
        <dbReference type="ARBA" id="ARBA00022989"/>
    </source>
</evidence>
<comment type="caution">
    <text evidence="7">The sequence shown here is derived from an EMBL/GenBank/DDBJ whole genome shotgun (WGS) entry which is preliminary data.</text>
</comment>
<feature type="non-terminal residue" evidence="7">
    <location>
        <position position="1"/>
    </location>
</feature>
<dbReference type="Proteomes" id="UP000257109">
    <property type="component" value="Unassembled WGS sequence"/>
</dbReference>
<keyword evidence="8" id="KW-1185">Reference proteome</keyword>
<evidence type="ECO:0000256" key="2">
    <source>
        <dbReference type="ARBA" id="ARBA00022692"/>
    </source>
</evidence>
<name>A0A371GND9_MUCPR</name>
<evidence type="ECO:0000313" key="8">
    <source>
        <dbReference type="Proteomes" id="UP000257109"/>
    </source>
</evidence>
<protein>
    <submittedName>
        <fullName evidence="7">Metal tolerance protein 9</fullName>
    </submittedName>
</protein>
<dbReference type="AlphaFoldDB" id="A0A371GND9"/>
<feature type="transmembrane region" description="Helical" evidence="6">
    <location>
        <begin position="101"/>
        <end position="119"/>
    </location>
</feature>
<keyword evidence="2 6" id="KW-0812">Transmembrane</keyword>